<dbReference type="EMBL" id="JACBZA010000001">
    <property type="protein sequence ID" value="NYH84953.1"/>
    <property type="molecule type" value="Genomic_DNA"/>
</dbReference>
<dbReference type="Pfam" id="PF11199">
    <property type="entry name" value="DUF2891"/>
    <property type="match status" value="1"/>
</dbReference>
<proteinExistence type="predicted"/>
<evidence type="ECO:0000313" key="3">
    <source>
        <dbReference type="Proteomes" id="UP000199052"/>
    </source>
</evidence>
<keyword evidence="4" id="KW-1185">Reference proteome</keyword>
<evidence type="ECO:0008006" key="5">
    <source>
        <dbReference type="Google" id="ProtNLM"/>
    </source>
</evidence>
<reference evidence="2 3" key="1">
    <citation type="submission" date="2016-10" db="EMBL/GenBank/DDBJ databases">
        <authorList>
            <person name="de Groot N.N."/>
        </authorList>
    </citation>
    <scope>NUCLEOTIDE SEQUENCE [LARGE SCALE GENOMIC DNA]</scope>
    <source>
        <strain evidence="2 3">CPCC 202808</strain>
    </source>
</reference>
<accession>A0A1I2LCA6</accession>
<reference evidence="1 4" key="2">
    <citation type="submission" date="2020-07" db="EMBL/GenBank/DDBJ databases">
        <title>Sequencing the genomes of 1000 actinobacteria strains.</title>
        <authorList>
            <person name="Klenk H.-P."/>
        </authorList>
    </citation>
    <scope>NUCLEOTIDE SEQUENCE [LARGE SCALE GENOMIC DNA]</scope>
    <source>
        <strain evidence="1 4">DSM 45117</strain>
    </source>
</reference>
<dbReference type="RefSeq" id="WP_202817898.1">
    <property type="nucleotide sequence ID" value="NZ_FOOI01000002.1"/>
</dbReference>
<protein>
    <recommendedName>
        <fullName evidence="5">DUF2891 domain-containing protein</fullName>
    </recommendedName>
</protein>
<evidence type="ECO:0000313" key="2">
    <source>
        <dbReference type="EMBL" id="SFF77032.1"/>
    </source>
</evidence>
<dbReference type="Proteomes" id="UP000199052">
    <property type="component" value="Unassembled WGS sequence"/>
</dbReference>
<gene>
    <name evidence="1" type="ORF">FHR37_003804</name>
    <name evidence="2" type="ORF">SAMN05421678_10276</name>
</gene>
<evidence type="ECO:0000313" key="4">
    <source>
        <dbReference type="Proteomes" id="UP000533017"/>
    </source>
</evidence>
<dbReference type="STRING" id="504797.SAMN05421678_10276"/>
<evidence type="ECO:0000313" key="1">
    <source>
        <dbReference type="EMBL" id="NYH84953.1"/>
    </source>
</evidence>
<dbReference type="AlphaFoldDB" id="A0A1I2LCA6"/>
<dbReference type="EMBL" id="FOOI01000002">
    <property type="protein sequence ID" value="SFF77032.1"/>
    <property type="molecule type" value="Genomic_DNA"/>
</dbReference>
<name>A0A1I2LCA6_9ACTN</name>
<dbReference type="Proteomes" id="UP000533017">
    <property type="component" value="Unassembled WGS sequence"/>
</dbReference>
<dbReference type="InterPro" id="IPR021365">
    <property type="entry name" value="DUF2891"/>
</dbReference>
<organism evidence="2 3">
    <name type="scientific">Actinopolymorpha cephalotaxi</name>
    <dbReference type="NCBI Taxonomy" id="504797"/>
    <lineage>
        <taxon>Bacteria</taxon>
        <taxon>Bacillati</taxon>
        <taxon>Actinomycetota</taxon>
        <taxon>Actinomycetes</taxon>
        <taxon>Propionibacteriales</taxon>
        <taxon>Actinopolymorphaceae</taxon>
        <taxon>Actinopolymorpha</taxon>
    </lineage>
</organism>
<sequence>MGEEWRERLDQRALLEANAAGYARVALDNIDREFPYAVPHTMREPGDFPHRPRAQHPVFYGSFDWHSCVEMYWLLVRLLTTANQGAPVGPLPEAEIRSALDSHLSADGLAAEAAFMVDRVGGRRERPYGWGWALRLAHELAGWDDPDARRWAERFTPLAETLTGNFLRWLPNATYPVRYGMHTNSAFAVSLTLPYARARAADGDSDLLDALVAATHRWFGDDRDYPGAWEPSGTDFLSPALTEAELMAQLVPAEEFPAWLERFLPGLADGRPSALFTPAIVSDASDGQIAHLHGLNASRAWCWRRIAESLPENDPRVGVALTAMRRHADAALPHVAGSDYMVEHWLAAYAVLLLT</sequence>